<evidence type="ECO:0000256" key="3">
    <source>
        <dbReference type="ARBA" id="ARBA00022448"/>
    </source>
</evidence>
<dbReference type="Pfam" id="PF03188">
    <property type="entry name" value="Cytochrom_B561"/>
    <property type="match status" value="1"/>
</dbReference>
<dbReference type="InterPro" id="IPR043205">
    <property type="entry name" value="CYB561/CYBRD1-like"/>
</dbReference>
<evidence type="ECO:0000313" key="14">
    <source>
        <dbReference type="WBParaSite" id="PSAMB.scaffold2743size21506.g18992.t1"/>
    </source>
</evidence>
<keyword evidence="10 11" id="KW-0472">Membrane</keyword>
<keyword evidence="9" id="KW-0408">Iron</keyword>
<dbReference type="AlphaFoldDB" id="A0A914VZW3"/>
<evidence type="ECO:0000256" key="10">
    <source>
        <dbReference type="ARBA" id="ARBA00023136"/>
    </source>
</evidence>
<dbReference type="InterPro" id="IPR006593">
    <property type="entry name" value="Cyt_b561/ferric_Rdtase_TM"/>
</dbReference>
<evidence type="ECO:0000256" key="8">
    <source>
        <dbReference type="ARBA" id="ARBA00022989"/>
    </source>
</evidence>
<dbReference type="Gene3D" id="1.20.120.1770">
    <property type="match status" value="1"/>
</dbReference>
<feature type="transmembrane region" description="Helical" evidence="11">
    <location>
        <begin position="148"/>
        <end position="168"/>
    </location>
</feature>
<dbReference type="SMART" id="SM00665">
    <property type="entry name" value="B561"/>
    <property type="match status" value="1"/>
</dbReference>
<proteinExistence type="predicted"/>
<dbReference type="GO" id="GO:0046872">
    <property type="term" value="F:metal ion binding"/>
    <property type="evidence" value="ECO:0007669"/>
    <property type="project" value="UniProtKB-KW"/>
</dbReference>
<dbReference type="WBParaSite" id="PSAMB.scaffold2743size21506.g18992.t1">
    <property type="protein sequence ID" value="PSAMB.scaffold2743size21506.g18992.t1"/>
    <property type="gene ID" value="PSAMB.scaffold2743size21506.g18992"/>
</dbReference>
<evidence type="ECO:0000256" key="11">
    <source>
        <dbReference type="SAM" id="Phobius"/>
    </source>
</evidence>
<keyword evidence="3" id="KW-0813">Transport</keyword>
<dbReference type="PROSITE" id="PS50939">
    <property type="entry name" value="CYTOCHROME_B561"/>
    <property type="match status" value="1"/>
</dbReference>
<evidence type="ECO:0000256" key="7">
    <source>
        <dbReference type="ARBA" id="ARBA00022982"/>
    </source>
</evidence>
<reference evidence="14" key="1">
    <citation type="submission" date="2022-11" db="UniProtKB">
        <authorList>
            <consortium name="WormBaseParasite"/>
        </authorList>
    </citation>
    <scope>IDENTIFICATION</scope>
</reference>
<dbReference type="PANTHER" id="PTHR10106">
    <property type="entry name" value="CYTOCHROME B561-RELATED"/>
    <property type="match status" value="1"/>
</dbReference>
<organism evidence="13 14">
    <name type="scientific">Plectus sambesii</name>
    <dbReference type="NCBI Taxonomy" id="2011161"/>
    <lineage>
        <taxon>Eukaryota</taxon>
        <taxon>Metazoa</taxon>
        <taxon>Ecdysozoa</taxon>
        <taxon>Nematoda</taxon>
        <taxon>Chromadorea</taxon>
        <taxon>Plectida</taxon>
        <taxon>Plectina</taxon>
        <taxon>Plectoidea</taxon>
        <taxon>Plectidae</taxon>
        <taxon>Plectus</taxon>
    </lineage>
</organism>
<accession>A0A914VZW3</accession>
<protein>
    <submittedName>
        <fullName evidence="14">Cytochrome b561 domain-containing protein</fullName>
    </submittedName>
</protein>
<keyword evidence="8 11" id="KW-1133">Transmembrane helix</keyword>
<keyword evidence="4" id="KW-0349">Heme</keyword>
<evidence type="ECO:0000256" key="6">
    <source>
        <dbReference type="ARBA" id="ARBA00022723"/>
    </source>
</evidence>
<feature type="transmembrane region" description="Helical" evidence="11">
    <location>
        <begin position="20"/>
        <end position="44"/>
    </location>
</feature>
<keyword evidence="7" id="KW-0249">Electron transport</keyword>
<evidence type="ECO:0000259" key="12">
    <source>
        <dbReference type="PROSITE" id="PS50939"/>
    </source>
</evidence>
<keyword evidence="13" id="KW-1185">Reference proteome</keyword>
<evidence type="ECO:0000256" key="9">
    <source>
        <dbReference type="ARBA" id="ARBA00023004"/>
    </source>
</evidence>
<evidence type="ECO:0000256" key="5">
    <source>
        <dbReference type="ARBA" id="ARBA00022692"/>
    </source>
</evidence>
<evidence type="ECO:0000256" key="2">
    <source>
        <dbReference type="ARBA" id="ARBA00004141"/>
    </source>
</evidence>
<feature type="domain" description="Cytochrome b561" evidence="12">
    <location>
        <begin position="29"/>
        <end position="244"/>
    </location>
</feature>
<keyword evidence="6" id="KW-0479">Metal-binding</keyword>
<sequence length="267" mass="30443">MSSRNSCDIGKRDNVEPKQLRYWTFFTAVSQIFGILMVFFTGYWNATWNGGYTWGPNVLYPNGSIALHTHDHHYHGTFMTVGLVFMQGEAILVYRLLRHENKAFSKTIHAIFHGLTFLLFITGLIHIIQSKNNQDVPRHFYTAHSWVGLMVMIAFILQYVAGFVNFAYPKTSPAVRKWFISQHRVYGLVIFGVSVAQALMGISQDLWITIIGQRYSGFGLCYSYFECAGGQGIIFNLNVLFIIFYAVSVVCLATSPKYVREKTLDES</sequence>
<dbReference type="PANTHER" id="PTHR10106:SF0">
    <property type="entry name" value="LD36721P"/>
    <property type="match status" value="1"/>
</dbReference>
<evidence type="ECO:0000313" key="13">
    <source>
        <dbReference type="Proteomes" id="UP000887566"/>
    </source>
</evidence>
<dbReference type="GO" id="GO:0016020">
    <property type="term" value="C:membrane"/>
    <property type="evidence" value="ECO:0007669"/>
    <property type="project" value="UniProtKB-SubCell"/>
</dbReference>
<feature type="transmembrane region" description="Helical" evidence="11">
    <location>
        <begin position="232"/>
        <end position="253"/>
    </location>
</feature>
<evidence type="ECO:0000256" key="4">
    <source>
        <dbReference type="ARBA" id="ARBA00022617"/>
    </source>
</evidence>
<dbReference type="GO" id="GO:0016491">
    <property type="term" value="F:oxidoreductase activity"/>
    <property type="evidence" value="ECO:0007669"/>
    <property type="project" value="InterPro"/>
</dbReference>
<keyword evidence="5 11" id="KW-0812">Transmembrane</keyword>
<feature type="transmembrane region" description="Helical" evidence="11">
    <location>
        <begin position="188"/>
        <end position="212"/>
    </location>
</feature>
<evidence type="ECO:0000256" key="1">
    <source>
        <dbReference type="ARBA" id="ARBA00001970"/>
    </source>
</evidence>
<feature type="transmembrane region" description="Helical" evidence="11">
    <location>
        <begin position="109"/>
        <end position="128"/>
    </location>
</feature>
<name>A0A914VZW3_9BILA</name>
<feature type="transmembrane region" description="Helical" evidence="11">
    <location>
        <begin position="77"/>
        <end position="97"/>
    </location>
</feature>
<comment type="cofactor">
    <cofactor evidence="1">
        <name>heme b</name>
        <dbReference type="ChEBI" id="CHEBI:60344"/>
    </cofactor>
</comment>
<comment type="subcellular location">
    <subcellularLocation>
        <location evidence="2">Membrane</location>
        <topology evidence="2">Multi-pass membrane protein</topology>
    </subcellularLocation>
</comment>
<dbReference type="Proteomes" id="UP000887566">
    <property type="component" value="Unplaced"/>
</dbReference>